<keyword evidence="3" id="KW-1185">Reference proteome</keyword>
<gene>
    <name evidence="2" type="ORF">FQN60_001588</name>
</gene>
<accession>A0A5J5D4S4</accession>
<evidence type="ECO:0000313" key="3">
    <source>
        <dbReference type="Proteomes" id="UP000327493"/>
    </source>
</evidence>
<feature type="compositionally biased region" description="Basic and acidic residues" evidence="1">
    <location>
        <begin position="1"/>
        <end position="23"/>
    </location>
</feature>
<dbReference type="EMBL" id="VOFY01000011">
    <property type="protein sequence ID" value="KAA8588394.1"/>
    <property type="molecule type" value="Genomic_DNA"/>
</dbReference>
<dbReference type="Proteomes" id="UP000327493">
    <property type="component" value="Chromosome 11"/>
</dbReference>
<protein>
    <submittedName>
        <fullName evidence="2">Uncharacterized protein</fullName>
    </submittedName>
</protein>
<name>A0A5J5D4S4_9PERO</name>
<reference evidence="2 3" key="1">
    <citation type="submission" date="2019-08" db="EMBL/GenBank/DDBJ databases">
        <title>A chromosome-level genome assembly, high-density linkage maps, and genome scans reveal the genomic architecture of hybrid incompatibilities underlying speciation via character displacement in darters (Percidae: Etheostominae).</title>
        <authorList>
            <person name="Moran R.L."/>
            <person name="Catchen J.M."/>
            <person name="Fuller R.C."/>
        </authorList>
    </citation>
    <scope>NUCLEOTIDE SEQUENCE [LARGE SCALE GENOMIC DNA]</scope>
    <source>
        <strain evidence="2">EspeVRDwgs_2016</strain>
        <tissue evidence="2">Muscle</tissue>
    </source>
</reference>
<evidence type="ECO:0000256" key="1">
    <source>
        <dbReference type="SAM" id="MobiDB-lite"/>
    </source>
</evidence>
<sequence length="69" mass="8059">MSRDLRRISHSEKLQLTQDETRRSQRNVKTVGNGSRTWQRRRLVMSHEESGNSRAAAVFRRALPVLLLD</sequence>
<organism evidence="2 3">
    <name type="scientific">Etheostoma spectabile</name>
    <name type="common">orangethroat darter</name>
    <dbReference type="NCBI Taxonomy" id="54343"/>
    <lineage>
        <taxon>Eukaryota</taxon>
        <taxon>Metazoa</taxon>
        <taxon>Chordata</taxon>
        <taxon>Craniata</taxon>
        <taxon>Vertebrata</taxon>
        <taxon>Euteleostomi</taxon>
        <taxon>Actinopterygii</taxon>
        <taxon>Neopterygii</taxon>
        <taxon>Teleostei</taxon>
        <taxon>Neoteleostei</taxon>
        <taxon>Acanthomorphata</taxon>
        <taxon>Eupercaria</taxon>
        <taxon>Perciformes</taxon>
        <taxon>Percoidei</taxon>
        <taxon>Percidae</taxon>
        <taxon>Etheostomatinae</taxon>
        <taxon>Etheostoma</taxon>
    </lineage>
</organism>
<dbReference type="AlphaFoldDB" id="A0A5J5D4S4"/>
<feature type="region of interest" description="Disordered" evidence="1">
    <location>
        <begin position="1"/>
        <end position="34"/>
    </location>
</feature>
<comment type="caution">
    <text evidence="2">The sequence shown here is derived from an EMBL/GenBank/DDBJ whole genome shotgun (WGS) entry which is preliminary data.</text>
</comment>
<feature type="non-terminal residue" evidence="2">
    <location>
        <position position="69"/>
    </location>
</feature>
<evidence type="ECO:0000313" key="2">
    <source>
        <dbReference type="EMBL" id="KAA8588394.1"/>
    </source>
</evidence>
<proteinExistence type="predicted"/>